<reference evidence="2" key="1">
    <citation type="journal article" date="2019" name="Environ. Microbiol.">
        <title>Fungal ecological strategies reflected in gene transcription - a case study of two litter decomposers.</title>
        <authorList>
            <person name="Barbi F."/>
            <person name="Kohler A."/>
            <person name="Barry K."/>
            <person name="Baskaran P."/>
            <person name="Daum C."/>
            <person name="Fauchery L."/>
            <person name="Ihrmark K."/>
            <person name="Kuo A."/>
            <person name="LaButti K."/>
            <person name="Lipzen A."/>
            <person name="Morin E."/>
            <person name="Grigoriev I.V."/>
            <person name="Henrissat B."/>
            <person name="Lindahl B."/>
            <person name="Martin F."/>
        </authorList>
    </citation>
    <scope>NUCLEOTIDE SEQUENCE</scope>
    <source>
        <strain evidence="2">JB14</strain>
    </source>
</reference>
<dbReference type="SUPFAM" id="SSF81606">
    <property type="entry name" value="PP2C-like"/>
    <property type="match status" value="1"/>
</dbReference>
<dbReference type="CDD" id="cd00143">
    <property type="entry name" value="PP2Cc"/>
    <property type="match status" value="1"/>
</dbReference>
<dbReference type="InterPro" id="IPR015655">
    <property type="entry name" value="PP2C"/>
</dbReference>
<dbReference type="Gene3D" id="3.60.40.10">
    <property type="entry name" value="PPM-type phosphatase domain"/>
    <property type="match status" value="1"/>
</dbReference>
<evidence type="ECO:0000313" key="3">
    <source>
        <dbReference type="Proteomes" id="UP000799118"/>
    </source>
</evidence>
<evidence type="ECO:0000259" key="1">
    <source>
        <dbReference type="PROSITE" id="PS51746"/>
    </source>
</evidence>
<accession>A0A6A4H600</accession>
<dbReference type="Pfam" id="PF00481">
    <property type="entry name" value="PP2C"/>
    <property type="match status" value="1"/>
</dbReference>
<dbReference type="AlphaFoldDB" id="A0A6A4H600"/>
<protein>
    <submittedName>
        <fullName evidence="2">Protein serine/threonine phosphatase 2C</fullName>
    </submittedName>
</protein>
<dbReference type="InterPro" id="IPR001932">
    <property type="entry name" value="PPM-type_phosphatase-like_dom"/>
</dbReference>
<evidence type="ECO:0000313" key="2">
    <source>
        <dbReference type="EMBL" id="KAE9392774.1"/>
    </source>
</evidence>
<dbReference type="PANTHER" id="PTHR13832:SF792">
    <property type="entry name" value="GM14286P"/>
    <property type="match status" value="1"/>
</dbReference>
<organism evidence="2 3">
    <name type="scientific">Gymnopus androsaceus JB14</name>
    <dbReference type="NCBI Taxonomy" id="1447944"/>
    <lineage>
        <taxon>Eukaryota</taxon>
        <taxon>Fungi</taxon>
        <taxon>Dikarya</taxon>
        <taxon>Basidiomycota</taxon>
        <taxon>Agaricomycotina</taxon>
        <taxon>Agaricomycetes</taxon>
        <taxon>Agaricomycetidae</taxon>
        <taxon>Agaricales</taxon>
        <taxon>Marasmiineae</taxon>
        <taxon>Omphalotaceae</taxon>
        <taxon>Gymnopus</taxon>
    </lineage>
</organism>
<dbReference type="PROSITE" id="PS51746">
    <property type="entry name" value="PPM_2"/>
    <property type="match status" value="1"/>
</dbReference>
<feature type="domain" description="PPM-type phosphatase" evidence="1">
    <location>
        <begin position="31"/>
        <end position="405"/>
    </location>
</feature>
<dbReference type="InterPro" id="IPR036457">
    <property type="entry name" value="PPM-type-like_dom_sf"/>
</dbReference>
<keyword evidence="3" id="KW-1185">Reference proteome</keyword>
<dbReference type="EMBL" id="ML769588">
    <property type="protein sequence ID" value="KAE9392774.1"/>
    <property type="molecule type" value="Genomic_DNA"/>
</dbReference>
<dbReference type="SMART" id="SM00332">
    <property type="entry name" value="PP2Cc"/>
    <property type="match status" value="1"/>
</dbReference>
<proteinExistence type="predicted"/>
<dbReference type="GO" id="GO:0004722">
    <property type="term" value="F:protein serine/threonine phosphatase activity"/>
    <property type="evidence" value="ECO:0007669"/>
    <property type="project" value="InterPro"/>
</dbReference>
<dbReference type="Proteomes" id="UP000799118">
    <property type="component" value="Unassembled WGS sequence"/>
</dbReference>
<sequence length="405" mass="45160">MDQTRSETLNAAFAENCTHSEHICFDNSRVFQAAFQASFSETKPVIEDKTVFFESSLGLIVALFDGHHSDELSEYASQTLPAFLCDRIEKTLTEQGCSLDEAVVASFVKGIEDYDRSLLQRVVDEFPQKDQTDWSDPFWQDEREVFEVLGYNKSDPKFQMARYAVVGTTALIAFIDKAKENIWVASLGDSDAYLGQKSSDGSTWNAIRLSDSHNGDNPREVERMQAEHPGEPPVIKYGRTLGSLAVTRALGNHQLKAPLHLAINVLTWIYPSPFGCKELPSMGYISPPYISATPTVQYHSLKPGDIVVLSSDGLAYELRKFNEDDKSVLMVSLAGATNTTPISLPQDHKLWSEKLGHGFIAPQADDNPAERLIRNVCFGTNVEQMTEVVFPLEQWDDISVLVLQL</sequence>
<dbReference type="OrthoDB" id="19329at2759"/>
<gene>
    <name evidence="2" type="ORF">BT96DRAFT_887767</name>
</gene>
<name>A0A6A4H600_9AGAR</name>
<dbReference type="PANTHER" id="PTHR13832">
    <property type="entry name" value="PROTEIN PHOSPHATASE 2C"/>
    <property type="match status" value="1"/>
</dbReference>